<comment type="caution">
    <text evidence="2">The sequence shown here is derived from an EMBL/GenBank/DDBJ whole genome shotgun (WGS) entry which is preliminary data.</text>
</comment>
<dbReference type="Pfam" id="PF03938">
    <property type="entry name" value="OmpH"/>
    <property type="match status" value="1"/>
</dbReference>
<reference evidence="3" key="1">
    <citation type="journal article" date="2019" name="Int. J. Syst. Evol. Microbiol.">
        <title>The Global Catalogue of Microorganisms (GCM) 10K type strain sequencing project: providing services to taxonomists for standard genome sequencing and annotation.</title>
        <authorList>
            <consortium name="The Broad Institute Genomics Platform"/>
            <consortium name="The Broad Institute Genome Sequencing Center for Infectious Disease"/>
            <person name="Wu L."/>
            <person name="Ma J."/>
        </authorList>
    </citation>
    <scope>NUCLEOTIDE SEQUENCE [LARGE SCALE GENOMIC DNA]</scope>
    <source>
        <strain evidence="3">KCTC 42911</strain>
    </source>
</reference>
<evidence type="ECO:0000313" key="3">
    <source>
        <dbReference type="Proteomes" id="UP001595629"/>
    </source>
</evidence>
<name>A0ABV7TQ23_9RHOB</name>
<dbReference type="RefSeq" id="WP_386737686.1">
    <property type="nucleotide sequence ID" value="NZ_JBHRXI010000049.1"/>
</dbReference>
<sequence length="161" mass="17735">MTDQSGILTISSDRLFVDSAFGQRVLADLEAESAVLAAENERIVAELSREEQDLTQRRSEMEPDAFRALAEAFDEKVQRHRENQKAKLDALAIKDDEARATFFRLARPILSELMRDTGAGVILERSNVFISADRTDVTGLAISRINAAIGDGAQLGNSPEE</sequence>
<dbReference type="SMART" id="SM00935">
    <property type="entry name" value="OmpH"/>
    <property type="match status" value="1"/>
</dbReference>
<accession>A0ABV7TQ23</accession>
<feature type="coiled-coil region" evidence="1">
    <location>
        <begin position="26"/>
        <end position="57"/>
    </location>
</feature>
<dbReference type="EMBL" id="JBHRXI010000049">
    <property type="protein sequence ID" value="MFC3616373.1"/>
    <property type="molecule type" value="Genomic_DNA"/>
</dbReference>
<evidence type="ECO:0000256" key="1">
    <source>
        <dbReference type="SAM" id="Coils"/>
    </source>
</evidence>
<keyword evidence="3" id="KW-1185">Reference proteome</keyword>
<dbReference type="InterPro" id="IPR024930">
    <property type="entry name" value="Skp_dom_sf"/>
</dbReference>
<protein>
    <submittedName>
        <fullName evidence="2">OmpH family outer membrane protein</fullName>
    </submittedName>
</protein>
<proteinExistence type="predicted"/>
<gene>
    <name evidence="2" type="ORF">ACFORG_21735</name>
</gene>
<organism evidence="2 3">
    <name type="scientific">Lutimaribacter marinistellae</name>
    <dbReference type="NCBI Taxonomy" id="1820329"/>
    <lineage>
        <taxon>Bacteria</taxon>
        <taxon>Pseudomonadati</taxon>
        <taxon>Pseudomonadota</taxon>
        <taxon>Alphaproteobacteria</taxon>
        <taxon>Rhodobacterales</taxon>
        <taxon>Roseobacteraceae</taxon>
        <taxon>Lutimaribacter</taxon>
    </lineage>
</organism>
<dbReference type="Proteomes" id="UP001595629">
    <property type="component" value="Unassembled WGS sequence"/>
</dbReference>
<dbReference type="Gene3D" id="3.30.910.20">
    <property type="entry name" value="Skp domain"/>
    <property type="match status" value="1"/>
</dbReference>
<dbReference type="InterPro" id="IPR005632">
    <property type="entry name" value="Chaperone_Skp"/>
</dbReference>
<dbReference type="SUPFAM" id="SSF111384">
    <property type="entry name" value="OmpH-like"/>
    <property type="match status" value="1"/>
</dbReference>
<evidence type="ECO:0000313" key="2">
    <source>
        <dbReference type="EMBL" id="MFC3616373.1"/>
    </source>
</evidence>
<keyword evidence="1" id="KW-0175">Coiled coil</keyword>